<evidence type="ECO:0000313" key="3">
    <source>
        <dbReference type="Proteomes" id="UP001144280"/>
    </source>
</evidence>
<dbReference type="InterPro" id="IPR001387">
    <property type="entry name" value="Cro/C1-type_HTH"/>
</dbReference>
<dbReference type="SMART" id="SM00530">
    <property type="entry name" value="HTH_XRE"/>
    <property type="match status" value="1"/>
</dbReference>
<gene>
    <name evidence="2" type="ORF">Pa4123_91810</name>
</gene>
<dbReference type="PROSITE" id="PS50943">
    <property type="entry name" value="HTH_CROC1"/>
    <property type="match status" value="1"/>
</dbReference>
<dbReference type="SUPFAM" id="SSF47413">
    <property type="entry name" value="lambda repressor-like DNA-binding domains"/>
    <property type="match status" value="1"/>
</dbReference>
<name>A0ABQ5RAY1_9ACTN</name>
<dbReference type="Gene3D" id="1.25.40.10">
    <property type="entry name" value="Tetratricopeptide repeat domain"/>
    <property type="match status" value="1"/>
</dbReference>
<reference evidence="2" key="1">
    <citation type="submission" date="2022-12" db="EMBL/GenBank/DDBJ databases">
        <title>New Phytohabitans aurantiacus sp. RD004123 nov., an actinomycete isolated from soil.</title>
        <authorList>
            <person name="Triningsih D.W."/>
            <person name="Harunari E."/>
            <person name="Igarashi Y."/>
        </authorList>
    </citation>
    <scope>NUCLEOTIDE SEQUENCE</scope>
    <source>
        <strain evidence="2">RD004123</strain>
    </source>
</reference>
<dbReference type="SUPFAM" id="SSF48452">
    <property type="entry name" value="TPR-like"/>
    <property type="match status" value="1"/>
</dbReference>
<proteinExistence type="predicted"/>
<dbReference type="InterPro" id="IPR010982">
    <property type="entry name" value="Lambda_DNA-bd_dom_sf"/>
</dbReference>
<keyword evidence="3" id="KW-1185">Reference proteome</keyword>
<sequence length="456" mass="49221">MLPRADPGWWRRGTFEGQPISQILRRRDVTSLFRFLKRRGWSRAAIAAATGLSETRVRQICQARQQVTSYDVLERIAAGLQIDRGLIGLGYSEDLAAAARPSEAPQPDPTADPDFVGSLAAMAVGRVPVNPDRLLPPPPSVALGSPATVTSVHVCVLREISEQHRRFDAEHGGGACRESGAAYVRWAHGMLSGRCDTSTTYRELRAALSDLYQIVGWASHDLGDHTGARTYLTAGLALAREIDNLGLISAAFYRLGRVSIHQGRAEDALKLWQLGQIVAQDGGCLVSVAVLHANEAWAYALLGADERVRDALARSQAELGRVDVDTAPSWARFFLAPADFDGISAVAYGCLAGHHEHRARYAPAALERAERALARRRAGEARSRTFDAISLATGYLLDAQPKTFEQHGHVAVDLTIGSASARAVDRLRGMAEYAMPYAAHSGVAAVLERIAALPNG</sequence>
<feature type="domain" description="HTH cro/C1-type" evidence="1">
    <location>
        <begin position="37"/>
        <end position="87"/>
    </location>
</feature>
<evidence type="ECO:0000313" key="2">
    <source>
        <dbReference type="EMBL" id="GLI03901.1"/>
    </source>
</evidence>
<comment type="caution">
    <text evidence="2">The sequence shown here is derived from an EMBL/GenBank/DDBJ whole genome shotgun (WGS) entry which is preliminary data.</text>
</comment>
<evidence type="ECO:0000259" key="1">
    <source>
        <dbReference type="PROSITE" id="PS50943"/>
    </source>
</evidence>
<accession>A0ABQ5RAY1</accession>
<dbReference type="EMBL" id="BSDI01000109">
    <property type="protein sequence ID" value="GLI03901.1"/>
    <property type="molecule type" value="Genomic_DNA"/>
</dbReference>
<dbReference type="CDD" id="cd00093">
    <property type="entry name" value="HTH_XRE"/>
    <property type="match status" value="1"/>
</dbReference>
<dbReference type="Proteomes" id="UP001144280">
    <property type="component" value="Unassembled WGS sequence"/>
</dbReference>
<protein>
    <submittedName>
        <fullName evidence="2">XRE family transcriptional regulator</fullName>
    </submittedName>
</protein>
<organism evidence="2 3">
    <name type="scientific">Phytohabitans aurantiacus</name>
    <dbReference type="NCBI Taxonomy" id="3016789"/>
    <lineage>
        <taxon>Bacteria</taxon>
        <taxon>Bacillati</taxon>
        <taxon>Actinomycetota</taxon>
        <taxon>Actinomycetes</taxon>
        <taxon>Micromonosporales</taxon>
        <taxon>Micromonosporaceae</taxon>
    </lineage>
</organism>
<dbReference type="Pfam" id="PF13560">
    <property type="entry name" value="HTH_31"/>
    <property type="match status" value="1"/>
</dbReference>
<dbReference type="InterPro" id="IPR011990">
    <property type="entry name" value="TPR-like_helical_dom_sf"/>
</dbReference>